<evidence type="ECO:0000313" key="2">
    <source>
        <dbReference type="Proteomes" id="UP000077266"/>
    </source>
</evidence>
<dbReference type="InParanoid" id="A0A165LDB9"/>
<gene>
    <name evidence="1" type="ORF">EXIGLDRAFT_354011</name>
</gene>
<name>A0A165LDB9_EXIGL</name>
<sequence length="84" mass="9168">MRMHRFLSSNIGACVQNGDCPSIHLVTPGRFGRSRVCAAAHQPLAPELELLRVAFKVAAPVYNNRNDRSLVSSSSDPHAIRTAQ</sequence>
<organism evidence="1 2">
    <name type="scientific">Exidia glandulosa HHB12029</name>
    <dbReference type="NCBI Taxonomy" id="1314781"/>
    <lineage>
        <taxon>Eukaryota</taxon>
        <taxon>Fungi</taxon>
        <taxon>Dikarya</taxon>
        <taxon>Basidiomycota</taxon>
        <taxon>Agaricomycotina</taxon>
        <taxon>Agaricomycetes</taxon>
        <taxon>Auriculariales</taxon>
        <taxon>Exidiaceae</taxon>
        <taxon>Exidia</taxon>
    </lineage>
</organism>
<proteinExistence type="predicted"/>
<dbReference type="Proteomes" id="UP000077266">
    <property type="component" value="Unassembled WGS sequence"/>
</dbReference>
<keyword evidence="2" id="KW-1185">Reference proteome</keyword>
<reference evidence="1 2" key="1">
    <citation type="journal article" date="2016" name="Mol. Biol. Evol.">
        <title>Comparative Genomics of Early-Diverging Mushroom-Forming Fungi Provides Insights into the Origins of Lignocellulose Decay Capabilities.</title>
        <authorList>
            <person name="Nagy L.G."/>
            <person name="Riley R."/>
            <person name="Tritt A."/>
            <person name="Adam C."/>
            <person name="Daum C."/>
            <person name="Floudas D."/>
            <person name="Sun H."/>
            <person name="Yadav J.S."/>
            <person name="Pangilinan J."/>
            <person name="Larsson K.H."/>
            <person name="Matsuura K."/>
            <person name="Barry K."/>
            <person name="Labutti K."/>
            <person name="Kuo R."/>
            <person name="Ohm R.A."/>
            <person name="Bhattacharya S.S."/>
            <person name="Shirouzu T."/>
            <person name="Yoshinaga Y."/>
            <person name="Martin F.M."/>
            <person name="Grigoriev I.V."/>
            <person name="Hibbett D.S."/>
        </authorList>
    </citation>
    <scope>NUCLEOTIDE SEQUENCE [LARGE SCALE GENOMIC DNA]</scope>
    <source>
        <strain evidence="1 2">HHB12029</strain>
    </source>
</reference>
<accession>A0A165LDB9</accession>
<dbReference type="EMBL" id="KV425927">
    <property type="protein sequence ID" value="KZV97712.1"/>
    <property type="molecule type" value="Genomic_DNA"/>
</dbReference>
<dbReference type="AlphaFoldDB" id="A0A165LDB9"/>
<protein>
    <submittedName>
        <fullName evidence="1">Uncharacterized protein</fullName>
    </submittedName>
</protein>
<evidence type="ECO:0000313" key="1">
    <source>
        <dbReference type="EMBL" id="KZV97712.1"/>
    </source>
</evidence>